<reference evidence="9" key="1">
    <citation type="journal article" date="2013" name="Mol. Plant Microbe Interact.">
        <title>Global aspects of pacC regulation of pathogenicity genes in Colletotrichum gloeosporioides as revealed by transcriptome analysis.</title>
        <authorList>
            <person name="Alkan N."/>
            <person name="Meng X."/>
            <person name="Friedlander G."/>
            <person name="Reuveni E."/>
            <person name="Sukno S."/>
            <person name="Sherman A."/>
            <person name="Thon M."/>
            <person name="Fluhr R."/>
            <person name="Prusky D."/>
        </authorList>
    </citation>
    <scope>NUCLEOTIDE SEQUENCE [LARGE SCALE GENOMIC DNA]</scope>
    <source>
        <strain evidence="9">Cg-14</strain>
    </source>
</reference>
<dbReference type="InterPro" id="IPR029058">
    <property type="entry name" value="AB_hydrolase_fold"/>
</dbReference>
<protein>
    <recommendedName>
        <fullName evidence="7">AB hydrolase-1 domain-containing protein</fullName>
    </recommendedName>
</protein>
<dbReference type="GO" id="GO:0016020">
    <property type="term" value="C:membrane"/>
    <property type="evidence" value="ECO:0007669"/>
    <property type="project" value="UniProtKB-SubCell"/>
</dbReference>
<dbReference type="PANTHER" id="PTHR48182">
    <property type="entry name" value="PROTEIN SERAC1"/>
    <property type="match status" value="1"/>
</dbReference>
<dbReference type="InterPro" id="IPR052374">
    <property type="entry name" value="SERAC1"/>
</dbReference>
<dbReference type="SUPFAM" id="SSF53474">
    <property type="entry name" value="alpha/beta-Hydrolases"/>
    <property type="match status" value="1"/>
</dbReference>
<dbReference type="GO" id="GO:0005739">
    <property type="term" value="C:mitochondrion"/>
    <property type="evidence" value="ECO:0007669"/>
    <property type="project" value="UniProtKB-SubCell"/>
</dbReference>
<organism evidence="8 9">
    <name type="scientific">Colletotrichum gloeosporioides (strain Cg-14)</name>
    <name type="common">Anthracnose fungus</name>
    <name type="synonym">Glomerella cingulata</name>
    <dbReference type="NCBI Taxonomy" id="1237896"/>
    <lineage>
        <taxon>Eukaryota</taxon>
        <taxon>Fungi</taxon>
        <taxon>Dikarya</taxon>
        <taxon>Ascomycota</taxon>
        <taxon>Pezizomycotina</taxon>
        <taxon>Sordariomycetes</taxon>
        <taxon>Hypocreomycetidae</taxon>
        <taxon>Glomerellales</taxon>
        <taxon>Glomerellaceae</taxon>
        <taxon>Colletotrichum</taxon>
        <taxon>Colletotrichum gloeosporioides species complex</taxon>
    </lineage>
</organism>
<dbReference type="AlphaFoldDB" id="T0JZD6"/>
<name>T0JZD6_COLGC</name>
<dbReference type="Pfam" id="PF12697">
    <property type="entry name" value="Abhydrolase_6"/>
    <property type="match status" value="1"/>
</dbReference>
<evidence type="ECO:0000313" key="8">
    <source>
        <dbReference type="EMBL" id="EQB48612.1"/>
    </source>
</evidence>
<evidence type="ECO:0000256" key="5">
    <source>
        <dbReference type="ARBA" id="ARBA00023128"/>
    </source>
</evidence>
<gene>
    <name evidence="8" type="ORF">CGLO_12149</name>
</gene>
<evidence type="ECO:0000256" key="1">
    <source>
        <dbReference type="ARBA" id="ARBA00004173"/>
    </source>
</evidence>
<evidence type="ECO:0000256" key="6">
    <source>
        <dbReference type="ARBA" id="ARBA00023136"/>
    </source>
</evidence>
<evidence type="ECO:0000256" key="3">
    <source>
        <dbReference type="ARBA" id="ARBA00004370"/>
    </source>
</evidence>
<keyword evidence="4" id="KW-0256">Endoplasmic reticulum</keyword>
<dbReference type="Gene3D" id="3.40.50.1820">
    <property type="entry name" value="alpha/beta hydrolase"/>
    <property type="match status" value="1"/>
</dbReference>
<dbReference type="GO" id="GO:0005783">
    <property type="term" value="C:endoplasmic reticulum"/>
    <property type="evidence" value="ECO:0007669"/>
    <property type="project" value="UniProtKB-SubCell"/>
</dbReference>
<evidence type="ECO:0000256" key="4">
    <source>
        <dbReference type="ARBA" id="ARBA00022824"/>
    </source>
</evidence>
<evidence type="ECO:0000259" key="7">
    <source>
        <dbReference type="Pfam" id="PF12697"/>
    </source>
</evidence>
<keyword evidence="5" id="KW-0496">Mitochondrion</keyword>
<keyword evidence="6" id="KW-0472">Membrane</keyword>
<proteinExistence type="predicted"/>
<sequence>MGLTVLHCPPAADHKFDVVVVPGLGGHAFGSFKERNGDHMWPRDSLPDALAIGTSCISNARVMTYGYESTVQSSESVQHIGDIAESFHGSLNELARGRDPKPIIFIGHSMGGLVIKEALLLLSQSEDANDQKLSRAARGIAFFGVPHAGMNVESIRAMAGNNPNRSLIDSLSGENSYVLTQQSRRFNRLLDNTDSKINVVYFYETVMSPTAQQLRRLR</sequence>
<dbReference type="HOGENOM" id="CLU_000288_182_4_1"/>
<dbReference type="InterPro" id="IPR000073">
    <property type="entry name" value="AB_hydrolase_1"/>
</dbReference>
<dbReference type="Proteomes" id="UP000015530">
    <property type="component" value="Unassembled WGS sequence"/>
</dbReference>
<comment type="caution">
    <text evidence="8">The sequence shown here is derived from an EMBL/GenBank/DDBJ whole genome shotgun (WGS) entry which is preliminary data.</text>
</comment>
<comment type="subcellular location">
    <subcellularLocation>
        <location evidence="2">Endoplasmic reticulum</location>
    </subcellularLocation>
    <subcellularLocation>
        <location evidence="3">Membrane</location>
    </subcellularLocation>
    <subcellularLocation>
        <location evidence="1">Mitochondrion</location>
    </subcellularLocation>
</comment>
<dbReference type="OrthoDB" id="5243026at2759"/>
<accession>T0JZD6</accession>
<dbReference type="EMBL" id="AMYD01002571">
    <property type="protein sequence ID" value="EQB48612.1"/>
    <property type="molecule type" value="Genomic_DNA"/>
</dbReference>
<evidence type="ECO:0000313" key="9">
    <source>
        <dbReference type="Proteomes" id="UP000015530"/>
    </source>
</evidence>
<dbReference type="OMA" id="FRICHES"/>
<feature type="domain" description="AB hydrolase-1" evidence="7">
    <location>
        <begin position="18"/>
        <end position="134"/>
    </location>
</feature>
<dbReference type="PANTHER" id="PTHR48182:SF2">
    <property type="entry name" value="PROTEIN SERAC1"/>
    <property type="match status" value="1"/>
</dbReference>
<evidence type="ECO:0000256" key="2">
    <source>
        <dbReference type="ARBA" id="ARBA00004240"/>
    </source>
</evidence>